<dbReference type="InterPro" id="IPR011611">
    <property type="entry name" value="PfkB_dom"/>
</dbReference>
<dbReference type="AlphaFoldDB" id="A0A222WSZ8"/>
<evidence type="ECO:0000256" key="1">
    <source>
        <dbReference type="ARBA" id="ARBA00010688"/>
    </source>
</evidence>
<feature type="domain" description="Carbohydrate kinase PfkB" evidence="4">
    <location>
        <begin position="16"/>
        <end position="308"/>
    </location>
</feature>
<evidence type="ECO:0000313" key="6">
    <source>
        <dbReference type="Proteomes" id="UP000214666"/>
    </source>
</evidence>
<sequence>MYKLDDKINFQHKRNDILTVGEILIDMISTDYDDHSKCNTYQKFFGGSPSNIAVNVSRLGIHSLVASALGKDGMGVFLTNQLQLAGIDTTCVQQVDYSTSMVVVSKSKSTPTPIFYRGADYYLAYTPELEEAVDNSKIVHFSCWPISMKPVRHTIEKVIERAREKNVLVCFDPNYHPKIWHKGEDGVEYVKSMFKKVDIVKPSEDDAERLFGKDTHENQVEKFLKFGAKLVIMTLGKDGAIVSNGKEIMKLNTLATDVIDTTGAGDAFWSGFYAAVVKGYTLREAFTLGFAVSAYKLKYTGAIVALPKLEVIKNMYGL</sequence>
<dbReference type="PANTHER" id="PTHR43085">
    <property type="entry name" value="HEXOKINASE FAMILY MEMBER"/>
    <property type="match status" value="1"/>
</dbReference>
<dbReference type="RefSeq" id="WP_094156364.1">
    <property type="nucleotide sequence ID" value="NZ_CP020028.1"/>
</dbReference>
<dbReference type="GO" id="GO:0006000">
    <property type="term" value="P:fructose metabolic process"/>
    <property type="evidence" value="ECO:0007669"/>
    <property type="project" value="UniProtKB-ARBA"/>
</dbReference>
<dbReference type="PRINTS" id="PR00990">
    <property type="entry name" value="RIBOKINASE"/>
</dbReference>
<dbReference type="OrthoDB" id="9813569at2"/>
<name>A0A222WSZ8_9BACL</name>
<evidence type="ECO:0000256" key="2">
    <source>
        <dbReference type="ARBA" id="ARBA00022679"/>
    </source>
</evidence>
<dbReference type="InterPro" id="IPR029056">
    <property type="entry name" value="Ribokinase-like"/>
</dbReference>
<dbReference type="Gene3D" id="6.10.140.490">
    <property type="match status" value="1"/>
</dbReference>
<dbReference type="GO" id="GO:0008865">
    <property type="term" value="F:fructokinase activity"/>
    <property type="evidence" value="ECO:0007669"/>
    <property type="project" value="UniProtKB-ARBA"/>
</dbReference>
<keyword evidence="2" id="KW-0808">Transferase</keyword>
<comment type="similarity">
    <text evidence="1">Belongs to the carbohydrate kinase PfkB family.</text>
</comment>
<accession>A0A222WSZ8</accession>
<reference evidence="5 6" key="1">
    <citation type="submission" date="2017-03" db="EMBL/GenBank/DDBJ databases">
        <title>Complete genome sequence of Paenibacillus Kribbensis producing bioflocculants.</title>
        <authorList>
            <person name="Lee H.-G."/>
            <person name="Oh H.-M."/>
        </authorList>
    </citation>
    <scope>NUCLEOTIDE SEQUENCE [LARGE SCALE GENOMIC DNA]</scope>
    <source>
        <strain evidence="5 6">AM49</strain>
    </source>
</reference>
<dbReference type="CDD" id="cd01166">
    <property type="entry name" value="KdgK"/>
    <property type="match status" value="1"/>
</dbReference>
<dbReference type="PROSITE" id="PS00583">
    <property type="entry name" value="PFKB_KINASES_1"/>
    <property type="match status" value="1"/>
</dbReference>
<dbReference type="InterPro" id="IPR002139">
    <property type="entry name" value="Ribo/fructo_kinase"/>
</dbReference>
<dbReference type="EMBL" id="CP020028">
    <property type="protein sequence ID" value="ASR49118.1"/>
    <property type="molecule type" value="Genomic_DNA"/>
</dbReference>
<keyword evidence="3 5" id="KW-0418">Kinase</keyword>
<evidence type="ECO:0000313" key="5">
    <source>
        <dbReference type="EMBL" id="ASR49118.1"/>
    </source>
</evidence>
<evidence type="ECO:0000259" key="4">
    <source>
        <dbReference type="Pfam" id="PF00294"/>
    </source>
</evidence>
<dbReference type="Gene3D" id="3.40.1620.20">
    <property type="match status" value="1"/>
</dbReference>
<organism evidence="5 6">
    <name type="scientific">Paenibacillus kribbensis</name>
    <dbReference type="NCBI Taxonomy" id="172713"/>
    <lineage>
        <taxon>Bacteria</taxon>
        <taxon>Bacillati</taxon>
        <taxon>Bacillota</taxon>
        <taxon>Bacilli</taxon>
        <taxon>Bacillales</taxon>
        <taxon>Paenibacillaceae</taxon>
        <taxon>Paenibacillus</taxon>
    </lineage>
</organism>
<dbReference type="SUPFAM" id="SSF53613">
    <property type="entry name" value="Ribokinase-like"/>
    <property type="match status" value="1"/>
</dbReference>
<dbReference type="KEGG" id="pkb:B4V02_21670"/>
<dbReference type="Proteomes" id="UP000214666">
    <property type="component" value="Chromosome"/>
</dbReference>
<dbReference type="PANTHER" id="PTHR43085:SF57">
    <property type="entry name" value="CARBOHYDRATE KINASE PFKB DOMAIN-CONTAINING PROTEIN"/>
    <property type="match status" value="1"/>
</dbReference>
<dbReference type="Pfam" id="PF00294">
    <property type="entry name" value="PfkB"/>
    <property type="match status" value="1"/>
</dbReference>
<evidence type="ECO:0000256" key="3">
    <source>
        <dbReference type="ARBA" id="ARBA00022777"/>
    </source>
</evidence>
<dbReference type="InterPro" id="IPR050306">
    <property type="entry name" value="PfkB_Carbo_kinase"/>
</dbReference>
<dbReference type="InterPro" id="IPR002173">
    <property type="entry name" value="Carboh/pur_kinase_PfkB_CS"/>
</dbReference>
<gene>
    <name evidence="5" type="ORF">B4V02_21670</name>
</gene>
<keyword evidence="6" id="KW-1185">Reference proteome</keyword>
<protein>
    <submittedName>
        <fullName evidence="5">Carbohydrate kinase</fullName>
    </submittedName>
</protein>
<proteinExistence type="inferred from homology"/>
<dbReference type="Gene3D" id="3.40.1190.30">
    <property type="match status" value="1"/>
</dbReference>